<sequence length="158" mass="16980">MVDIISKRDGPRREDVQIKRLVEQNRATITRLADQISSGAYSARKAPREAPKAQGLIFHQVTAGSPAAEPDPHVRISLNGRVVIVDQNCGKQLHHIGEIRSKNGLDVFVLATRANGFFSPVNEAIAEALFELDGTTIEASGSEEQLAVAIGARLGFAG</sequence>
<comment type="caution">
    <text evidence="1">The sequence shown here is derived from an EMBL/GenBank/DDBJ whole genome shotgun (WGS) entry which is preliminary data.</text>
</comment>
<dbReference type="AlphaFoldDB" id="A0A7X0KK58"/>
<reference evidence="1 2" key="1">
    <citation type="submission" date="2020-08" db="EMBL/GenBank/DDBJ databases">
        <title>Genomic Encyclopedia of Type Strains, Phase IV (KMG-IV): sequencing the most valuable type-strain genomes for metagenomic binning, comparative biology and taxonomic classification.</title>
        <authorList>
            <person name="Goeker M."/>
        </authorList>
    </citation>
    <scope>NUCLEOTIDE SEQUENCE [LARGE SCALE GENOMIC DNA]</scope>
    <source>
        <strain evidence="1 2">DSM 7051</strain>
    </source>
</reference>
<name>A0A7X0KK58_9HYPH</name>
<keyword evidence="2" id="KW-1185">Reference proteome</keyword>
<proteinExistence type="predicted"/>
<protein>
    <submittedName>
        <fullName evidence="1">Uncharacterized protein</fullName>
    </submittedName>
</protein>
<accession>A0A7X0KK58</accession>
<organism evidence="1 2">
    <name type="scientific">Aminobacter aganoensis</name>
    <dbReference type="NCBI Taxonomy" id="83264"/>
    <lineage>
        <taxon>Bacteria</taxon>
        <taxon>Pseudomonadati</taxon>
        <taxon>Pseudomonadota</taxon>
        <taxon>Alphaproteobacteria</taxon>
        <taxon>Hyphomicrobiales</taxon>
        <taxon>Phyllobacteriaceae</taxon>
        <taxon>Aminobacter</taxon>
    </lineage>
</organism>
<gene>
    <name evidence="1" type="ORF">GGR00_001469</name>
</gene>
<dbReference type="RefSeq" id="WP_055978162.1">
    <property type="nucleotide sequence ID" value="NZ_BAABEG010000001.1"/>
</dbReference>
<evidence type="ECO:0000313" key="1">
    <source>
        <dbReference type="EMBL" id="MBB6353701.1"/>
    </source>
</evidence>
<dbReference type="EMBL" id="JACHOU010000002">
    <property type="protein sequence ID" value="MBB6353701.1"/>
    <property type="molecule type" value="Genomic_DNA"/>
</dbReference>
<evidence type="ECO:0000313" key="2">
    <source>
        <dbReference type="Proteomes" id="UP000536262"/>
    </source>
</evidence>
<dbReference type="Proteomes" id="UP000536262">
    <property type="component" value="Unassembled WGS sequence"/>
</dbReference>